<feature type="region of interest" description="Disordered" evidence="1">
    <location>
        <begin position="29"/>
        <end position="76"/>
    </location>
</feature>
<feature type="chain" id="PRO_5045525640" evidence="2">
    <location>
        <begin position="29"/>
        <end position="76"/>
    </location>
</feature>
<gene>
    <name evidence="3" type="ORF">OVY01_10805</name>
</gene>
<keyword evidence="2" id="KW-0732">Signal</keyword>
<sequence length="76" mass="8031">MTKATWLAAATLGAGVLLAGALPSAAQAQTMHFGEGQSNISDAPPPHHAPPPRHHRRPPPPPRPHHPRPPHPPQPL</sequence>
<evidence type="ECO:0000313" key="3">
    <source>
        <dbReference type="EMBL" id="MCY0387715.1"/>
    </source>
</evidence>
<protein>
    <submittedName>
        <fullName evidence="3">Uncharacterized protein</fullName>
    </submittedName>
</protein>
<dbReference type="EMBL" id="JAPMXC010000001">
    <property type="protein sequence ID" value="MCY0387715.1"/>
    <property type="molecule type" value="Genomic_DNA"/>
</dbReference>
<evidence type="ECO:0000256" key="1">
    <source>
        <dbReference type="SAM" id="MobiDB-lite"/>
    </source>
</evidence>
<accession>A0ABT3ZMG7</accession>
<proteinExistence type="predicted"/>
<name>A0ABT3ZMG7_9BURK</name>
<dbReference type="RefSeq" id="WP_267847438.1">
    <property type="nucleotide sequence ID" value="NZ_JAPMXC010000001.1"/>
</dbReference>
<organism evidence="3 4">
    <name type="scientific">Robbsia betulipollinis</name>
    <dbReference type="NCBI Taxonomy" id="2981849"/>
    <lineage>
        <taxon>Bacteria</taxon>
        <taxon>Pseudomonadati</taxon>
        <taxon>Pseudomonadota</taxon>
        <taxon>Betaproteobacteria</taxon>
        <taxon>Burkholderiales</taxon>
        <taxon>Burkholderiaceae</taxon>
        <taxon>Robbsia</taxon>
    </lineage>
</organism>
<evidence type="ECO:0000313" key="4">
    <source>
        <dbReference type="Proteomes" id="UP001082899"/>
    </source>
</evidence>
<feature type="compositionally biased region" description="Basic residues" evidence="1">
    <location>
        <begin position="50"/>
        <end position="69"/>
    </location>
</feature>
<dbReference type="Proteomes" id="UP001082899">
    <property type="component" value="Unassembled WGS sequence"/>
</dbReference>
<reference evidence="3" key="1">
    <citation type="submission" date="2022-11" db="EMBL/GenBank/DDBJ databases">
        <title>Robbsia betulipollinis sp. nov., isolated from pollen of birch (Betula pendula).</title>
        <authorList>
            <person name="Shi H."/>
            <person name="Ambika Manirajan B."/>
            <person name="Ratering S."/>
            <person name="Geissler-Plaum R."/>
            <person name="Schnell S."/>
        </authorList>
    </citation>
    <scope>NUCLEOTIDE SEQUENCE</scope>
    <source>
        <strain evidence="3">Bb-Pol-6</strain>
    </source>
</reference>
<feature type="signal peptide" evidence="2">
    <location>
        <begin position="1"/>
        <end position="28"/>
    </location>
</feature>
<comment type="caution">
    <text evidence="3">The sequence shown here is derived from an EMBL/GenBank/DDBJ whole genome shotgun (WGS) entry which is preliminary data.</text>
</comment>
<evidence type="ECO:0000256" key="2">
    <source>
        <dbReference type="SAM" id="SignalP"/>
    </source>
</evidence>
<keyword evidence="4" id="KW-1185">Reference proteome</keyword>